<dbReference type="AlphaFoldDB" id="A0A0A9LZQ2"/>
<proteinExistence type="predicted"/>
<dbReference type="EMBL" id="GBRH01162586">
    <property type="protein sequence ID" value="JAE35310.1"/>
    <property type="molecule type" value="Transcribed_RNA"/>
</dbReference>
<reference evidence="1" key="2">
    <citation type="journal article" date="2015" name="Data Brief">
        <title>Shoot transcriptome of the giant reed, Arundo donax.</title>
        <authorList>
            <person name="Barrero R.A."/>
            <person name="Guerrero F.D."/>
            <person name="Moolhuijzen P."/>
            <person name="Goolsby J.A."/>
            <person name="Tidwell J."/>
            <person name="Bellgard S.E."/>
            <person name="Bellgard M.I."/>
        </authorList>
    </citation>
    <scope>NUCLEOTIDE SEQUENCE</scope>
    <source>
        <tissue evidence="1">Shoot tissue taken approximately 20 cm above the soil surface</tissue>
    </source>
</reference>
<accession>A0A0A9LZQ2</accession>
<protein>
    <submittedName>
        <fullName evidence="1">Uncharacterized protein</fullName>
    </submittedName>
</protein>
<evidence type="ECO:0000313" key="1">
    <source>
        <dbReference type="EMBL" id="JAE35310.1"/>
    </source>
</evidence>
<sequence length="39" mass="4795">MQGSQRLLDVCTSIISYTFHYFRQRRNITNKTILYEKRI</sequence>
<name>A0A0A9LZQ2_ARUDO</name>
<organism evidence="1">
    <name type="scientific">Arundo donax</name>
    <name type="common">Giant reed</name>
    <name type="synonym">Donax arundinaceus</name>
    <dbReference type="NCBI Taxonomy" id="35708"/>
    <lineage>
        <taxon>Eukaryota</taxon>
        <taxon>Viridiplantae</taxon>
        <taxon>Streptophyta</taxon>
        <taxon>Embryophyta</taxon>
        <taxon>Tracheophyta</taxon>
        <taxon>Spermatophyta</taxon>
        <taxon>Magnoliopsida</taxon>
        <taxon>Liliopsida</taxon>
        <taxon>Poales</taxon>
        <taxon>Poaceae</taxon>
        <taxon>PACMAD clade</taxon>
        <taxon>Arundinoideae</taxon>
        <taxon>Arundineae</taxon>
        <taxon>Arundo</taxon>
    </lineage>
</organism>
<reference evidence="1" key="1">
    <citation type="submission" date="2014-09" db="EMBL/GenBank/DDBJ databases">
        <authorList>
            <person name="Magalhaes I.L.F."/>
            <person name="Oliveira U."/>
            <person name="Santos F.R."/>
            <person name="Vidigal T.H.D.A."/>
            <person name="Brescovit A.D."/>
            <person name="Santos A.J."/>
        </authorList>
    </citation>
    <scope>NUCLEOTIDE SEQUENCE</scope>
    <source>
        <tissue evidence="1">Shoot tissue taken approximately 20 cm above the soil surface</tissue>
    </source>
</reference>